<keyword evidence="7" id="KW-1185">Reference proteome</keyword>
<name>A0A6I6SDK2_9GAMM</name>
<feature type="transmembrane region" description="Helical" evidence="4">
    <location>
        <begin position="6"/>
        <end position="25"/>
    </location>
</feature>
<keyword evidence="4" id="KW-0472">Membrane</keyword>
<reference evidence="6 7" key="1">
    <citation type="submission" date="2019-01" db="EMBL/GenBank/DDBJ databases">
        <title>Complete genome of a denitifying bacterium Halomons sp. BC-M4-5.</title>
        <authorList>
            <person name="Wang L."/>
            <person name="Shao Z."/>
        </authorList>
    </citation>
    <scope>NUCLEOTIDE SEQUENCE [LARGE SCALE GENOMIC DNA]</scope>
    <source>
        <strain evidence="6 7">BC-M4-5</strain>
    </source>
</reference>
<evidence type="ECO:0000256" key="4">
    <source>
        <dbReference type="SAM" id="Phobius"/>
    </source>
</evidence>
<dbReference type="SMART" id="SM00342">
    <property type="entry name" value="HTH_ARAC"/>
    <property type="match status" value="1"/>
</dbReference>
<organism evidence="6 7">
    <name type="scientific">Billgrantia tianxiuensis</name>
    <dbReference type="NCBI Taxonomy" id="2497861"/>
    <lineage>
        <taxon>Bacteria</taxon>
        <taxon>Pseudomonadati</taxon>
        <taxon>Pseudomonadota</taxon>
        <taxon>Gammaproteobacteria</taxon>
        <taxon>Oceanospirillales</taxon>
        <taxon>Halomonadaceae</taxon>
        <taxon>Billgrantia</taxon>
    </lineage>
</organism>
<dbReference type="GO" id="GO:0043565">
    <property type="term" value="F:sequence-specific DNA binding"/>
    <property type="evidence" value="ECO:0007669"/>
    <property type="project" value="InterPro"/>
</dbReference>
<protein>
    <submittedName>
        <fullName evidence="6">AraC family transcriptional regulator</fullName>
    </submittedName>
</protein>
<dbReference type="AlphaFoldDB" id="A0A6I6SDK2"/>
<evidence type="ECO:0000256" key="2">
    <source>
        <dbReference type="ARBA" id="ARBA00023125"/>
    </source>
</evidence>
<keyword evidence="3" id="KW-0804">Transcription</keyword>
<dbReference type="PROSITE" id="PS01124">
    <property type="entry name" value="HTH_ARAC_FAMILY_2"/>
    <property type="match status" value="1"/>
</dbReference>
<feature type="transmembrane region" description="Helical" evidence="4">
    <location>
        <begin position="37"/>
        <end position="57"/>
    </location>
</feature>
<dbReference type="Proteomes" id="UP000464013">
    <property type="component" value="Chromosome"/>
</dbReference>
<evidence type="ECO:0000259" key="5">
    <source>
        <dbReference type="PROSITE" id="PS01124"/>
    </source>
</evidence>
<evidence type="ECO:0000313" key="6">
    <source>
        <dbReference type="EMBL" id="QHC48469.1"/>
    </source>
</evidence>
<feature type="transmembrane region" description="Helical" evidence="4">
    <location>
        <begin position="63"/>
        <end position="85"/>
    </location>
</feature>
<feature type="transmembrane region" description="Helical" evidence="4">
    <location>
        <begin position="97"/>
        <end position="119"/>
    </location>
</feature>
<accession>A0A6I6SDK2</accession>
<feature type="transmembrane region" description="Helical" evidence="4">
    <location>
        <begin position="181"/>
        <end position="208"/>
    </location>
</feature>
<dbReference type="GO" id="GO:0003700">
    <property type="term" value="F:DNA-binding transcription factor activity"/>
    <property type="evidence" value="ECO:0007669"/>
    <property type="project" value="InterPro"/>
</dbReference>
<dbReference type="KEGG" id="htx:EKK97_01060"/>
<dbReference type="Gene3D" id="1.10.10.60">
    <property type="entry name" value="Homeodomain-like"/>
    <property type="match status" value="1"/>
</dbReference>
<keyword evidence="4" id="KW-0812">Transmembrane</keyword>
<dbReference type="PRINTS" id="PR00032">
    <property type="entry name" value="HTHARAC"/>
</dbReference>
<dbReference type="EMBL" id="CP035042">
    <property type="protein sequence ID" value="QHC48469.1"/>
    <property type="molecule type" value="Genomic_DNA"/>
</dbReference>
<dbReference type="PANTHER" id="PTHR43280">
    <property type="entry name" value="ARAC-FAMILY TRANSCRIPTIONAL REGULATOR"/>
    <property type="match status" value="1"/>
</dbReference>
<dbReference type="InterPro" id="IPR009057">
    <property type="entry name" value="Homeodomain-like_sf"/>
</dbReference>
<dbReference type="SUPFAM" id="SSF46689">
    <property type="entry name" value="Homeodomain-like"/>
    <property type="match status" value="1"/>
</dbReference>
<keyword evidence="2" id="KW-0238">DNA-binding</keyword>
<feature type="transmembrane region" description="Helical" evidence="4">
    <location>
        <begin position="214"/>
        <end position="234"/>
    </location>
</feature>
<keyword evidence="1" id="KW-0805">Transcription regulation</keyword>
<dbReference type="OrthoDB" id="345413at2"/>
<feature type="domain" description="HTH araC/xylS-type" evidence="5">
    <location>
        <begin position="268"/>
        <end position="374"/>
    </location>
</feature>
<proteinExistence type="predicted"/>
<feature type="transmembrane region" description="Helical" evidence="4">
    <location>
        <begin position="139"/>
        <end position="160"/>
    </location>
</feature>
<dbReference type="PANTHER" id="PTHR43280:SF29">
    <property type="entry name" value="ARAC-FAMILY TRANSCRIPTIONAL REGULATOR"/>
    <property type="match status" value="1"/>
</dbReference>
<dbReference type="InterPro" id="IPR018060">
    <property type="entry name" value="HTH_AraC"/>
</dbReference>
<evidence type="ECO:0000256" key="1">
    <source>
        <dbReference type="ARBA" id="ARBA00023015"/>
    </source>
</evidence>
<evidence type="ECO:0000313" key="7">
    <source>
        <dbReference type="Proteomes" id="UP000464013"/>
    </source>
</evidence>
<keyword evidence="4" id="KW-1133">Transmembrane helix</keyword>
<sequence>MYLSVADILLLTSILQSLVLAGFLLMPDNIHLLSNRLLLATVLAFAAGLAEVFLYSTGLAQRFLNLAYLGTLVGLLQAGLLFLYAKSLMYQDFRLTPGHWIHTLLFWIVGAIFLVEYYLQPDELKRLILMERDHPGVLTSPLLAAAIHLVFLGYLIATIREITVFGTDLRQIFSNIENKQLAWLRVLLLGYTVVWSVSLVYCLSAHVFKSSASVWWVSTVGGVTGFLFINYLLLHALRQPIVFSGLSAEESRLLTSSKDTTTDQPANAVLLMRLEDHMRRTAPHLDANLTVQQLARQLNVPTRELSRAINQGLGKNFFEFVSDYRVAEARRRLTADTHQTILQVMYDSGFNSKSVFNTAFKRATGMTPREYRARQLAADGE</sequence>
<evidence type="ECO:0000256" key="3">
    <source>
        <dbReference type="ARBA" id="ARBA00023163"/>
    </source>
</evidence>
<dbReference type="InterPro" id="IPR020449">
    <property type="entry name" value="Tscrpt_reg_AraC-type_HTH"/>
</dbReference>
<dbReference type="Pfam" id="PF12833">
    <property type="entry name" value="HTH_18"/>
    <property type="match status" value="1"/>
</dbReference>
<gene>
    <name evidence="6" type="ORF">EKK97_01060</name>
</gene>